<keyword evidence="14" id="KW-1185">Reference proteome</keyword>
<dbReference type="Gene3D" id="1.10.3090.10">
    <property type="entry name" value="cca-adding enzyme, domain 2"/>
    <property type="match status" value="1"/>
</dbReference>
<evidence type="ECO:0000256" key="2">
    <source>
        <dbReference type="ARBA" id="ARBA00007265"/>
    </source>
</evidence>
<dbReference type="Pfam" id="PF01743">
    <property type="entry name" value="PolyA_pol"/>
    <property type="match status" value="1"/>
</dbReference>
<feature type="domain" description="Poly A polymerase head" evidence="12">
    <location>
        <begin position="37"/>
        <end position="185"/>
    </location>
</feature>
<dbReference type="Gene3D" id="3.30.460.10">
    <property type="entry name" value="Beta Polymerase, domain 2"/>
    <property type="match status" value="1"/>
</dbReference>
<evidence type="ECO:0000256" key="3">
    <source>
        <dbReference type="ARBA" id="ARBA00022555"/>
    </source>
</evidence>
<keyword evidence="8" id="KW-0547">Nucleotide-binding</keyword>
<keyword evidence="10 11" id="KW-0694">RNA-binding</keyword>
<evidence type="ECO:0000256" key="11">
    <source>
        <dbReference type="RuleBase" id="RU003953"/>
    </source>
</evidence>
<evidence type="ECO:0000256" key="9">
    <source>
        <dbReference type="ARBA" id="ARBA00022842"/>
    </source>
</evidence>
<evidence type="ECO:0000313" key="13">
    <source>
        <dbReference type="EMBL" id="MBE9042797.1"/>
    </source>
</evidence>
<dbReference type="AlphaFoldDB" id="A0A928W1H4"/>
<dbReference type="GO" id="GO:0046872">
    <property type="term" value="F:metal ion binding"/>
    <property type="evidence" value="ECO:0007669"/>
    <property type="project" value="UniProtKB-KW"/>
</dbReference>
<evidence type="ECO:0000256" key="4">
    <source>
        <dbReference type="ARBA" id="ARBA00022679"/>
    </source>
</evidence>
<name>A0A928W1H4_9CYAN</name>
<dbReference type="SUPFAM" id="SSF81891">
    <property type="entry name" value="Poly A polymerase C-terminal region-like"/>
    <property type="match status" value="1"/>
</dbReference>
<evidence type="ECO:0000259" key="12">
    <source>
        <dbReference type="Pfam" id="PF01743"/>
    </source>
</evidence>
<keyword evidence="3" id="KW-0820">tRNA-binding</keyword>
<keyword evidence="4 11" id="KW-0808">Transferase</keyword>
<dbReference type="SUPFAM" id="SSF81301">
    <property type="entry name" value="Nucleotidyltransferase"/>
    <property type="match status" value="1"/>
</dbReference>
<dbReference type="RefSeq" id="WP_264322942.1">
    <property type="nucleotide sequence ID" value="NZ_JADEXN010000435.1"/>
</dbReference>
<comment type="cofactor">
    <cofactor evidence="1">
        <name>Mg(2+)</name>
        <dbReference type="ChEBI" id="CHEBI:18420"/>
    </cofactor>
</comment>
<organism evidence="13 14">
    <name type="scientific">Zarconia navalis LEGE 11467</name>
    <dbReference type="NCBI Taxonomy" id="1828826"/>
    <lineage>
        <taxon>Bacteria</taxon>
        <taxon>Bacillati</taxon>
        <taxon>Cyanobacteriota</taxon>
        <taxon>Cyanophyceae</taxon>
        <taxon>Oscillatoriophycideae</taxon>
        <taxon>Oscillatoriales</taxon>
        <taxon>Oscillatoriales incertae sedis</taxon>
        <taxon>Zarconia</taxon>
        <taxon>Zarconia navalis</taxon>
    </lineage>
</organism>
<reference evidence="13" key="1">
    <citation type="submission" date="2020-10" db="EMBL/GenBank/DDBJ databases">
        <authorList>
            <person name="Castelo-Branco R."/>
            <person name="Eusebio N."/>
            <person name="Adriana R."/>
            <person name="Vieira A."/>
            <person name="Brugerolle De Fraissinette N."/>
            <person name="Rezende De Castro R."/>
            <person name="Schneider M.P."/>
            <person name="Vasconcelos V."/>
            <person name="Leao P.N."/>
        </authorList>
    </citation>
    <scope>NUCLEOTIDE SEQUENCE</scope>
    <source>
        <strain evidence="13">LEGE 11467</strain>
    </source>
</reference>
<evidence type="ECO:0000256" key="10">
    <source>
        <dbReference type="ARBA" id="ARBA00022884"/>
    </source>
</evidence>
<dbReference type="InterPro" id="IPR043519">
    <property type="entry name" value="NT_sf"/>
</dbReference>
<evidence type="ECO:0000256" key="6">
    <source>
        <dbReference type="ARBA" id="ARBA00022695"/>
    </source>
</evidence>
<dbReference type="CDD" id="cd05398">
    <property type="entry name" value="NT_ClassII-CCAase"/>
    <property type="match status" value="1"/>
</dbReference>
<sequence length="460" mass="52940">MLNPDRLLVRLKARLAPEFWEILDRASQLARERQWHLYIVGGIVRDLLLLDRGKNDSLNLPDIDLSVDRAPVAATPGAGIELATALQKHYPQTRLEVFSTFQTATLVWQGSDRLNSFSIDFATARTETYAYPGANPQVQASSIREDLYRRDFTVNAFAVRLTHPDRGELLDFFDGLTDLGSRHLRVLHEKSFIDDPTRMYRGARFAVRFGFEFDLHAQRLIQDAISSGIYARTLAERDKVPALQTRMQAELRYTLGASYSQAALTQLAALNALQCLHPTLSLDDRSWWHLRWVSRAWQRLDESHRPSLWLTRLEVILAGLAPEFRESVAQNLQLPDDSQHRLKNLDRLQKTFAETLPQCDRPSQVVRCLQAYHCDSLWLVMVTSPRRVRHKIWQYLTQWQAVKPPLNGKDLQQMGYRPGPHFRTILEALKAALVDGEIEGDTEDEIRNNARLFVLNNYHL</sequence>
<keyword evidence="5" id="KW-0819">tRNA processing</keyword>
<dbReference type="InterPro" id="IPR052390">
    <property type="entry name" value="tRNA_nt/polyA_polymerase"/>
</dbReference>
<keyword evidence="9" id="KW-0460">Magnesium</keyword>
<dbReference type="InterPro" id="IPR002646">
    <property type="entry name" value="PolA_pol_head_dom"/>
</dbReference>
<keyword evidence="6" id="KW-0548">Nucleotidyltransferase</keyword>
<protein>
    <submittedName>
        <fullName evidence="13">CCA tRNA nucleotidyltransferase</fullName>
    </submittedName>
</protein>
<dbReference type="GO" id="GO:0000166">
    <property type="term" value="F:nucleotide binding"/>
    <property type="evidence" value="ECO:0007669"/>
    <property type="project" value="UniProtKB-KW"/>
</dbReference>
<dbReference type="GO" id="GO:0008033">
    <property type="term" value="P:tRNA processing"/>
    <property type="evidence" value="ECO:0007669"/>
    <property type="project" value="UniProtKB-KW"/>
</dbReference>
<comment type="caution">
    <text evidence="13">The sequence shown here is derived from an EMBL/GenBank/DDBJ whole genome shotgun (WGS) entry which is preliminary data.</text>
</comment>
<dbReference type="Proteomes" id="UP000621799">
    <property type="component" value="Unassembled WGS sequence"/>
</dbReference>
<dbReference type="PANTHER" id="PTHR47788">
    <property type="entry name" value="POLYA POLYMERASE"/>
    <property type="match status" value="1"/>
</dbReference>
<evidence type="ECO:0000256" key="1">
    <source>
        <dbReference type="ARBA" id="ARBA00001946"/>
    </source>
</evidence>
<accession>A0A928W1H4</accession>
<evidence type="ECO:0000256" key="7">
    <source>
        <dbReference type="ARBA" id="ARBA00022723"/>
    </source>
</evidence>
<gene>
    <name evidence="13" type="ORF">IQ235_18725</name>
</gene>
<dbReference type="PANTHER" id="PTHR47788:SF1">
    <property type="entry name" value="A-ADDING TRNA NUCLEOTIDYLTRANSFERASE"/>
    <property type="match status" value="1"/>
</dbReference>
<keyword evidence="7" id="KW-0479">Metal-binding</keyword>
<evidence type="ECO:0000256" key="8">
    <source>
        <dbReference type="ARBA" id="ARBA00022741"/>
    </source>
</evidence>
<dbReference type="EMBL" id="JADEXN010000435">
    <property type="protein sequence ID" value="MBE9042797.1"/>
    <property type="molecule type" value="Genomic_DNA"/>
</dbReference>
<evidence type="ECO:0000256" key="5">
    <source>
        <dbReference type="ARBA" id="ARBA00022694"/>
    </source>
</evidence>
<dbReference type="GO" id="GO:0016779">
    <property type="term" value="F:nucleotidyltransferase activity"/>
    <property type="evidence" value="ECO:0007669"/>
    <property type="project" value="UniProtKB-KW"/>
</dbReference>
<comment type="similarity">
    <text evidence="2 11">Belongs to the tRNA nucleotidyltransferase/poly(A) polymerase family.</text>
</comment>
<evidence type="ECO:0000313" key="14">
    <source>
        <dbReference type="Proteomes" id="UP000621799"/>
    </source>
</evidence>
<proteinExistence type="inferred from homology"/>
<dbReference type="GO" id="GO:0000049">
    <property type="term" value="F:tRNA binding"/>
    <property type="evidence" value="ECO:0007669"/>
    <property type="project" value="UniProtKB-KW"/>
</dbReference>